<evidence type="ECO:0000256" key="3">
    <source>
        <dbReference type="SAM" id="MobiDB-lite"/>
    </source>
</evidence>
<feature type="transmembrane region" description="Helical" evidence="4">
    <location>
        <begin position="473"/>
        <end position="493"/>
    </location>
</feature>
<comment type="caution">
    <text evidence="5">The sequence shown here is derived from an EMBL/GenBank/DDBJ whole genome shotgun (WGS) entry which is preliminary data.</text>
</comment>
<feature type="transmembrane region" description="Helical" evidence="4">
    <location>
        <begin position="383"/>
        <end position="401"/>
    </location>
</feature>
<evidence type="ECO:0000313" key="6">
    <source>
        <dbReference type="Proteomes" id="UP001270362"/>
    </source>
</evidence>
<dbReference type="InterPro" id="IPR050327">
    <property type="entry name" value="Proton-linked_MCT"/>
</dbReference>
<organism evidence="5 6">
    <name type="scientific">Podospora appendiculata</name>
    <dbReference type="NCBI Taxonomy" id="314037"/>
    <lineage>
        <taxon>Eukaryota</taxon>
        <taxon>Fungi</taxon>
        <taxon>Dikarya</taxon>
        <taxon>Ascomycota</taxon>
        <taxon>Pezizomycotina</taxon>
        <taxon>Sordariomycetes</taxon>
        <taxon>Sordariomycetidae</taxon>
        <taxon>Sordariales</taxon>
        <taxon>Podosporaceae</taxon>
        <taxon>Podospora</taxon>
    </lineage>
</organism>
<dbReference type="InterPro" id="IPR011701">
    <property type="entry name" value="MFS"/>
</dbReference>
<name>A0AAE1CDK5_9PEZI</name>
<dbReference type="PANTHER" id="PTHR11360">
    <property type="entry name" value="MONOCARBOXYLATE TRANSPORTER"/>
    <property type="match status" value="1"/>
</dbReference>
<comment type="subcellular location">
    <subcellularLocation>
        <location evidence="1">Membrane</location>
        <topology evidence="1">Multi-pass membrane protein</topology>
    </subcellularLocation>
</comment>
<dbReference type="SUPFAM" id="SSF103473">
    <property type="entry name" value="MFS general substrate transporter"/>
    <property type="match status" value="1"/>
</dbReference>
<dbReference type="Gene3D" id="1.20.1250.20">
    <property type="entry name" value="MFS general substrate transporter like domains"/>
    <property type="match status" value="2"/>
</dbReference>
<evidence type="ECO:0000313" key="5">
    <source>
        <dbReference type="EMBL" id="KAK3689719.1"/>
    </source>
</evidence>
<evidence type="ECO:0000256" key="2">
    <source>
        <dbReference type="ARBA" id="ARBA00006727"/>
    </source>
</evidence>
<evidence type="ECO:0000256" key="4">
    <source>
        <dbReference type="SAM" id="Phobius"/>
    </source>
</evidence>
<reference evidence="5" key="1">
    <citation type="journal article" date="2023" name="Mol. Phylogenet. Evol.">
        <title>Genome-scale phylogeny and comparative genomics of the fungal order Sordariales.</title>
        <authorList>
            <person name="Hensen N."/>
            <person name="Bonometti L."/>
            <person name="Westerberg I."/>
            <person name="Brannstrom I.O."/>
            <person name="Guillou S."/>
            <person name="Cros-Aarteil S."/>
            <person name="Calhoun S."/>
            <person name="Haridas S."/>
            <person name="Kuo A."/>
            <person name="Mondo S."/>
            <person name="Pangilinan J."/>
            <person name="Riley R."/>
            <person name="LaButti K."/>
            <person name="Andreopoulos B."/>
            <person name="Lipzen A."/>
            <person name="Chen C."/>
            <person name="Yan M."/>
            <person name="Daum C."/>
            <person name="Ng V."/>
            <person name="Clum A."/>
            <person name="Steindorff A."/>
            <person name="Ohm R.A."/>
            <person name="Martin F."/>
            <person name="Silar P."/>
            <person name="Natvig D.O."/>
            <person name="Lalanne C."/>
            <person name="Gautier V."/>
            <person name="Ament-Velasquez S.L."/>
            <person name="Kruys A."/>
            <person name="Hutchinson M.I."/>
            <person name="Powell A.J."/>
            <person name="Barry K."/>
            <person name="Miller A.N."/>
            <person name="Grigoriev I.V."/>
            <person name="Debuchy R."/>
            <person name="Gladieux P."/>
            <person name="Hiltunen Thoren M."/>
            <person name="Johannesson H."/>
        </authorList>
    </citation>
    <scope>NUCLEOTIDE SEQUENCE</scope>
    <source>
        <strain evidence="5">CBS 314.62</strain>
    </source>
</reference>
<keyword evidence="4" id="KW-0812">Transmembrane</keyword>
<reference evidence="5" key="2">
    <citation type="submission" date="2023-06" db="EMBL/GenBank/DDBJ databases">
        <authorList>
            <consortium name="Lawrence Berkeley National Laboratory"/>
            <person name="Haridas S."/>
            <person name="Hensen N."/>
            <person name="Bonometti L."/>
            <person name="Westerberg I."/>
            <person name="Brannstrom I.O."/>
            <person name="Guillou S."/>
            <person name="Cros-Aarteil S."/>
            <person name="Calhoun S."/>
            <person name="Kuo A."/>
            <person name="Mondo S."/>
            <person name="Pangilinan J."/>
            <person name="Riley R."/>
            <person name="Labutti K."/>
            <person name="Andreopoulos B."/>
            <person name="Lipzen A."/>
            <person name="Chen C."/>
            <person name="Yanf M."/>
            <person name="Daum C."/>
            <person name="Ng V."/>
            <person name="Clum A."/>
            <person name="Steindorff A."/>
            <person name="Ohm R."/>
            <person name="Martin F."/>
            <person name="Silar P."/>
            <person name="Natvig D."/>
            <person name="Lalanne C."/>
            <person name="Gautier V."/>
            <person name="Ament-Velasquez S.L."/>
            <person name="Kruys A."/>
            <person name="Hutchinson M.I."/>
            <person name="Powell A.J."/>
            <person name="Barry K."/>
            <person name="Miller A.N."/>
            <person name="Grigoriev I.V."/>
            <person name="Debuchy R."/>
            <person name="Gladieux P."/>
            <person name="Thoren M.H."/>
            <person name="Johannesson H."/>
        </authorList>
    </citation>
    <scope>NUCLEOTIDE SEQUENCE</scope>
    <source>
        <strain evidence="5">CBS 314.62</strain>
    </source>
</reference>
<accession>A0AAE1CDK5</accession>
<comment type="similarity">
    <text evidence="2">Belongs to the major facilitator superfamily. Monocarboxylate porter (TC 2.A.1.13) family.</text>
</comment>
<feature type="transmembrane region" description="Helical" evidence="4">
    <location>
        <begin position="125"/>
        <end position="143"/>
    </location>
</feature>
<protein>
    <submittedName>
        <fullName evidence="5">Major facilitator superfamily domain-containing protein</fullName>
    </submittedName>
</protein>
<proteinExistence type="inferred from homology"/>
<feature type="transmembrane region" description="Helical" evidence="4">
    <location>
        <begin position="242"/>
        <end position="262"/>
    </location>
</feature>
<keyword evidence="4" id="KW-1133">Transmembrane helix</keyword>
<feature type="compositionally biased region" description="Polar residues" evidence="3">
    <location>
        <begin position="1"/>
        <end position="11"/>
    </location>
</feature>
<feature type="compositionally biased region" description="Acidic residues" evidence="3">
    <location>
        <begin position="47"/>
        <end position="64"/>
    </location>
</feature>
<feature type="transmembrane region" description="Helical" evidence="4">
    <location>
        <begin position="444"/>
        <end position="467"/>
    </location>
</feature>
<feature type="transmembrane region" description="Helical" evidence="4">
    <location>
        <begin position="407"/>
        <end position="432"/>
    </location>
</feature>
<dbReference type="Proteomes" id="UP001270362">
    <property type="component" value="Unassembled WGS sequence"/>
</dbReference>
<keyword evidence="6" id="KW-1185">Reference proteome</keyword>
<feature type="transmembrane region" description="Helical" evidence="4">
    <location>
        <begin position="211"/>
        <end position="233"/>
    </location>
</feature>
<evidence type="ECO:0000256" key="1">
    <source>
        <dbReference type="ARBA" id="ARBA00004141"/>
    </source>
</evidence>
<dbReference type="Pfam" id="PF07690">
    <property type="entry name" value="MFS_1"/>
    <property type="match status" value="1"/>
</dbReference>
<sequence>MMGSLSTSTHGAHQVMDPEKDAQSTRSTQQGPSRSTSDIEKHQGQDGDSETDAVSEAALDDDEISPYQPQHQQQRQSDGAAGESGGLSKIISRVLTKTSTKSNWNPGPPPDGGLKAWTQVACGHLVVMITWGFINSFGVFQTYYVSALSRPPSDISWIGSVQIFLLFFIGTVTGRLTDAGYFRHIFLAGAAFQILGIFTTAVASTSYWQLFLAQGVCIGLGNGCLFCPTMAIVSTYFSKKRALAIGITAAGSATGGLVFPSMMRELLPRVGFAWTLRTIGFIAVLCLGLAFFGLEQRIKPRKAGPVVEWSAFLELEYTFYACGSFFCFLGVYFAFYYVSSFSRDVTGLSYTDSLNLLLVLNGVGLPARIIPNHFADRVGPINVFIPTAAAAGVLVLCWTAVRTTLGLYIWVVCYGIAAGAIQSLFPAGLTSLTTDLRKAGVRMGMVFTINSFATLTGPPIAGAIISAAGGRYYGAQVFAGSTLIIGSGFMVAARVVKGRKSEDATGWRVRV</sequence>
<feature type="transmembrane region" description="Helical" evidence="4">
    <location>
        <begin position="274"/>
        <end position="294"/>
    </location>
</feature>
<feature type="transmembrane region" description="Helical" evidence="4">
    <location>
        <begin position="315"/>
        <end position="338"/>
    </location>
</feature>
<dbReference type="GO" id="GO:0016020">
    <property type="term" value="C:membrane"/>
    <property type="evidence" value="ECO:0007669"/>
    <property type="project" value="UniProtKB-SubCell"/>
</dbReference>
<gene>
    <name evidence="5" type="ORF">B0T22DRAFT_177327</name>
</gene>
<dbReference type="PANTHER" id="PTHR11360:SF130">
    <property type="entry name" value="MAJOR FACILITATOR SUPERFAMILY (MFS) PROFILE DOMAIN-CONTAINING PROTEIN-RELATED"/>
    <property type="match status" value="1"/>
</dbReference>
<dbReference type="InterPro" id="IPR036259">
    <property type="entry name" value="MFS_trans_sf"/>
</dbReference>
<dbReference type="GO" id="GO:0022857">
    <property type="term" value="F:transmembrane transporter activity"/>
    <property type="evidence" value="ECO:0007669"/>
    <property type="project" value="InterPro"/>
</dbReference>
<feature type="region of interest" description="Disordered" evidence="3">
    <location>
        <begin position="1"/>
        <end position="85"/>
    </location>
</feature>
<feature type="compositionally biased region" description="Polar residues" evidence="3">
    <location>
        <begin position="24"/>
        <end position="36"/>
    </location>
</feature>
<feature type="transmembrane region" description="Helical" evidence="4">
    <location>
        <begin position="185"/>
        <end position="205"/>
    </location>
</feature>
<keyword evidence="4" id="KW-0472">Membrane</keyword>
<feature type="transmembrane region" description="Helical" evidence="4">
    <location>
        <begin position="155"/>
        <end position="173"/>
    </location>
</feature>
<dbReference type="AlphaFoldDB" id="A0AAE1CDK5"/>
<dbReference type="EMBL" id="JAULSO010000002">
    <property type="protein sequence ID" value="KAK3689719.1"/>
    <property type="molecule type" value="Genomic_DNA"/>
</dbReference>